<accession>A0A9P0IMG9</accession>
<keyword evidence="1" id="KW-0812">Transmembrane</keyword>
<dbReference type="AlphaFoldDB" id="A0A9P0IMG9"/>
<name>A0A9P0IMG9_APHGO</name>
<reference evidence="2" key="2">
    <citation type="submission" date="2022-10" db="EMBL/GenBank/DDBJ databases">
        <authorList>
            <consortium name="ENA_rothamsted_submissions"/>
            <consortium name="culmorum"/>
            <person name="King R."/>
        </authorList>
    </citation>
    <scope>NUCLEOTIDE SEQUENCE</scope>
</reference>
<reference evidence="2" key="1">
    <citation type="submission" date="2022-02" db="EMBL/GenBank/DDBJ databases">
        <authorList>
            <person name="King R."/>
        </authorList>
    </citation>
    <scope>NUCLEOTIDE SEQUENCE</scope>
</reference>
<dbReference type="Proteomes" id="UP001154329">
    <property type="component" value="Chromosome 1"/>
</dbReference>
<gene>
    <name evidence="2" type="ORF">APHIGO_LOCUS1590</name>
</gene>
<keyword evidence="3" id="KW-1185">Reference proteome</keyword>
<feature type="transmembrane region" description="Helical" evidence="1">
    <location>
        <begin position="12"/>
        <end position="43"/>
    </location>
</feature>
<keyword evidence="1" id="KW-1133">Transmembrane helix</keyword>
<evidence type="ECO:0000313" key="3">
    <source>
        <dbReference type="Proteomes" id="UP001154329"/>
    </source>
</evidence>
<evidence type="ECO:0000256" key="1">
    <source>
        <dbReference type="SAM" id="Phobius"/>
    </source>
</evidence>
<sequence length="62" mass="7558">MDWNLRYRERSVAIHVILILFIFACLTFRAGVVTIFNFLWLILKIYPKNRTYHFGCMLLKFM</sequence>
<protein>
    <submittedName>
        <fullName evidence="2">Uncharacterized protein</fullName>
    </submittedName>
</protein>
<organism evidence="2 3">
    <name type="scientific">Aphis gossypii</name>
    <name type="common">Cotton aphid</name>
    <dbReference type="NCBI Taxonomy" id="80765"/>
    <lineage>
        <taxon>Eukaryota</taxon>
        <taxon>Metazoa</taxon>
        <taxon>Ecdysozoa</taxon>
        <taxon>Arthropoda</taxon>
        <taxon>Hexapoda</taxon>
        <taxon>Insecta</taxon>
        <taxon>Pterygota</taxon>
        <taxon>Neoptera</taxon>
        <taxon>Paraneoptera</taxon>
        <taxon>Hemiptera</taxon>
        <taxon>Sternorrhyncha</taxon>
        <taxon>Aphidomorpha</taxon>
        <taxon>Aphidoidea</taxon>
        <taxon>Aphididae</taxon>
        <taxon>Aphidini</taxon>
        <taxon>Aphis</taxon>
        <taxon>Aphis</taxon>
    </lineage>
</organism>
<evidence type="ECO:0000313" key="2">
    <source>
        <dbReference type="EMBL" id="CAH1711432.1"/>
    </source>
</evidence>
<dbReference type="EMBL" id="OU899034">
    <property type="protein sequence ID" value="CAH1711432.1"/>
    <property type="molecule type" value="Genomic_DNA"/>
</dbReference>
<keyword evidence="1" id="KW-0472">Membrane</keyword>
<proteinExistence type="predicted"/>
<dbReference type="PROSITE" id="PS51257">
    <property type="entry name" value="PROKAR_LIPOPROTEIN"/>
    <property type="match status" value="1"/>
</dbReference>